<dbReference type="SUPFAM" id="SSF57850">
    <property type="entry name" value="RING/U-box"/>
    <property type="match status" value="1"/>
</dbReference>
<evidence type="ECO:0000256" key="2">
    <source>
        <dbReference type="ARBA" id="ARBA00012251"/>
    </source>
</evidence>
<evidence type="ECO:0000256" key="5">
    <source>
        <dbReference type="ARBA" id="ARBA00022737"/>
    </source>
</evidence>
<dbReference type="PROSITE" id="PS51873">
    <property type="entry name" value="TRIAD"/>
    <property type="match status" value="1"/>
</dbReference>
<dbReference type="Proteomes" id="UP000016935">
    <property type="component" value="Unassembled WGS sequence"/>
</dbReference>
<keyword evidence="8" id="KW-0862">Zinc</keyword>
<keyword evidence="3" id="KW-0808">Transferase</keyword>
<evidence type="ECO:0000256" key="8">
    <source>
        <dbReference type="ARBA" id="ARBA00022833"/>
    </source>
</evidence>
<dbReference type="CDD" id="cd22584">
    <property type="entry name" value="Rcat_RBR_unk"/>
    <property type="match status" value="1"/>
</dbReference>
<proteinExistence type="predicted"/>
<dbReference type="InterPro" id="IPR002867">
    <property type="entry name" value="IBR_dom"/>
</dbReference>
<reference evidence="11 12" key="2">
    <citation type="journal article" date="2013" name="PLoS Genet.">
        <title>Comparative genome structure, secondary metabolite, and effector coding capacity across Cochliobolus pathogens.</title>
        <authorList>
            <person name="Condon B.J."/>
            <person name="Leng Y."/>
            <person name="Wu D."/>
            <person name="Bushley K.E."/>
            <person name="Ohm R.A."/>
            <person name="Otillar R."/>
            <person name="Martin J."/>
            <person name="Schackwitz W."/>
            <person name="Grimwood J."/>
            <person name="MohdZainudin N."/>
            <person name="Xue C."/>
            <person name="Wang R."/>
            <person name="Manning V.A."/>
            <person name="Dhillon B."/>
            <person name="Tu Z.J."/>
            <person name="Steffenson B.J."/>
            <person name="Salamov A."/>
            <person name="Sun H."/>
            <person name="Lowry S."/>
            <person name="LaButti K."/>
            <person name="Han J."/>
            <person name="Copeland A."/>
            <person name="Lindquist E."/>
            <person name="Barry K."/>
            <person name="Schmutz J."/>
            <person name="Baker S.E."/>
            <person name="Ciuffetti L.M."/>
            <person name="Grigoriev I.V."/>
            <person name="Zhong S."/>
            <person name="Turgeon B.G."/>
        </authorList>
    </citation>
    <scope>NUCLEOTIDE SEQUENCE [LARGE SCALE GENOMIC DNA]</scope>
    <source>
        <strain evidence="12">28A</strain>
    </source>
</reference>
<comment type="catalytic activity">
    <reaction evidence="1">
        <text>[E2 ubiquitin-conjugating enzyme]-S-ubiquitinyl-L-cysteine + [acceptor protein]-L-lysine = [E2 ubiquitin-conjugating enzyme]-L-cysteine + [acceptor protein]-N(6)-ubiquitinyl-L-lysine.</text>
        <dbReference type="EC" id="2.3.2.31"/>
    </reaction>
</comment>
<keyword evidence="12" id="KW-1185">Reference proteome</keyword>
<evidence type="ECO:0000256" key="6">
    <source>
        <dbReference type="ARBA" id="ARBA00022771"/>
    </source>
</evidence>
<name>R0KM72_EXST2</name>
<keyword evidence="7" id="KW-0833">Ubl conjugation pathway</keyword>
<dbReference type="PANTHER" id="PTHR11685">
    <property type="entry name" value="RBR FAMILY RING FINGER AND IBR DOMAIN-CONTAINING"/>
    <property type="match status" value="1"/>
</dbReference>
<protein>
    <recommendedName>
        <fullName evidence="2">RBR-type E3 ubiquitin transferase</fullName>
        <ecNumber evidence="2">2.3.2.31</ecNumber>
    </recommendedName>
</protein>
<evidence type="ECO:0000256" key="4">
    <source>
        <dbReference type="ARBA" id="ARBA00022723"/>
    </source>
</evidence>
<evidence type="ECO:0000256" key="3">
    <source>
        <dbReference type="ARBA" id="ARBA00022679"/>
    </source>
</evidence>
<organism evidence="11 12">
    <name type="scientific">Exserohilum turcicum (strain 28A)</name>
    <name type="common">Northern leaf blight fungus</name>
    <name type="synonym">Setosphaeria turcica</name>
    <dbReference type="NCBI Taxonomy" id="671987"/>
    <lineage>
        <taxon>Eukaryota</taxon>
        <taxon>Fungi</taxon>
        <taxon>Dikarya</taxon>
        <taxon>Ascomycota</taxon>
        <taxon>Pezizomycotina</taxon>
        <taxon>Dothideomycetes</taxon>
        <taxon>Pleosporomycetidae</taxon>
        <taxon>Pleosporales</taxon>
        <taxon>Pleosporineae</taxon>
        <taxon>Pleosporaceae</taxon>
        <taxon>Exserohilum</taxon>
    </lineage>
</organism>
<dbReference type="Gene3D" id="1.20.120.1750">
    <property type="match status" value="1"/>
</dbReference>
<evidence type="ECO:0000256" key="7">
    <source>
        <dbReference type="ARBA" id="ARBA00022786"/>
    </source>
</evidence>
<dbReference type="HOGENOM" id="CLU_027964_0_0_1"/>
<keyword evidence="4" id="KW-0479">Metal-binding</keyword>
<feature type="domain" description="RING-type" evidence="10">
    <location>
        <begin position="1"/>
        <end position="145"/>
    </location>
</feature>
<evidence type="ECO:0000256" key="1">
    <source>
        <dbReference type="ARBA" id="ARBA00001798"/>
    </source>
</evidence>
<dbReference type="InterPro" id="IPR031127">
    <property type="entry name" value="E3_UB_ligase_RBR"/>
</dbReference>
<dbReference type="GO" id="GO:0061630">
    <property type="term" value="F:ubiquitin protein ligase activity"/>
    <property type="evidence" value="ECO:0007669"/>
    <property type="project" value="UniProtKB-EC"/>
</dbReference>
<keyword evidence="5" id="KW-0677">Repeat</keyword>
<gene>
    <name evidence="11" type="ORF">SETTUDRAFT_167129</name>
</gene>
<dbReference type="Pfam" id="PF01485">
    <property type="entry name" value="IBR"/>
    <property type="match status" value="1"/>
</dbReference>
<sequence>MDRYRAKYEEWLTPNPLYCPVPTCSAFIPQRLLPEHTMTSTERFDSGVATPTSNTLPCPTCETDICRDCRQVAHPNSACTVTEFGIDKETTELLKSWGYKQCPKCKNGIKRMYGCNHIECRCGARFCYVCFGDPDDCAGNCVDEEDHDGESDDGSVPDDTNTTSVPSGETSNAQDEEQNNETHGVHAATSVRPRNLDGGRWSYWEAQNLDFGEEPNDERIDISWTCSHHFESCKTTFADALVGDPSAAARDCVKCWREVYPEIALPHGIPETEDKTIFTGPRAASTHTACSPLSQSVPERGPWSMQDNTPSASGRVLDIYRTVVSGAASKKQRRASMDDIFTLEMEDQTSSKLEMDFAHECIWCSMFFCTSCRDVCAARRDAERRGEEERE</sequence>
<dbReference type="GO" id="GO:0016567">
    <property type="term" value="P:protein ubiquitination"/>
    <property type="evidence" value="ECO:0007669"/>
    <property type="project" value="InterPro"/>
</dbReference>
<feature type="region of interest" description="Disordered" evidence="9">
    <location>
        <begin position="286"/>
        <end position="310"/>
    </location>
</feature>
<dbReference type="Pfam" id="PF26200">
    <property type="entry name" value="Rcat_RNF216"/>
    <property type="match status" value="1"/>
</dbReference>
<accession>R0KM72</accession>
<feature type="compositionally biased region" description="Polar residues" evidence="9">
    <location>
        <begin position="286"/>
        <end position="297"/>
    </location>
</feature>
<dbReference type="eggNOG" id="KOG1812">
    <property type="taxonomic scope" value="Eukaryota"/>
</dbReference>
<evidence type="ECO:0000313" key="11">
    <source>
        <dbReference type="EMBL" id="EOA90199.1"/>
    </source>
</evidence>
<dbReference type="OrthoDB" id="3687796at2759"/>
<evidence type="ECO:0000259" key="10">
    <source>
        <dbReference type="PROSITE" id="PS51873"/>
    </source>
</evidence>
<reference evidence="11 12" key="1">
    <citation type="journal article" date="2012" name="PLoS Pathog.">
        <title>Diverse lifestyles and strategies of plant pathogenesis encoded in the genomes of eighteen Dothideomycetes fungi.</title>
        <authorList>
            <person name="Ohm R.A."/>
            <person name="Feau N."/>
            <person name="Henrissat B."/>
            <person name="Schoch C.L."/>
            <person name="Horwitz B.A."/>
            <person name="Barry K.W."/>
            <person name="Condon B.J."/>
            <person name="Copeland A.C."/>
            <person name="Dhillon B."/>
            <person name="Glaser F."/>
            <person name="Hesse C.N."/>
            <person name="Kosti I."/>
            <person name="LaButti K."/>
            <person name="Lindquist E.A."/>
            <person name="Lucas S."/>
            <person name="Salamov A.A."/>
            <person name="Bradshaw R.E."/>
            <person name="Ciuffetti L."/>
            <person name="Hamelin R.C."/>
            <person name="Kema G.H.J."/>
            <person name="Lawrence C."/>
            <person name="Scott J.A."/>
            <person name="Spatafora J.W."/>
            <person name="Turgeon B.G."/>
            <person name="de Wit P.J.G.M."/>
            <person name="Zhong S."/>
            <person name="Goodwin S.B."/>
            <person name="Grigoriev I.V."/>
        </authorList>
    </citation>
    <scope>NUCLEOTIDE SEQUENCE [LARGE SCALE GENOMIC DNA]</scope>
    <source>
        <strain evidence="12">28A</strain>
    </source>
</reference>
<evidence type="ECO:0000256" key="9">
    <source>
        <dbReference type="SAM" id="MobiDB-lite"/>
    </source>
</evidence>
<feature type="compositionally biased region" description="Polar residues" evidence="9">
    <location>
        <begin position="158"/>
        <end position="173"/>
    </location>
</feature>
<dbReference type="GeneID" id="19400045"/>
<dbReference type="EMBL" id="KB908493">
    <property type="protein sequence ID" value="EOA90199.1"/>
    <property type="molecule type" value="Genomic_DNA"/>
</dbReference>
<dbReference type="EC" id="2.3.2.31" evidence="2"/>
<feature type="region of interest" description="Disordered" evidence="9">
    <location>
        <begin position="148"/>
        <end position="193"/>
    </location>
</feature>
<dbReference type="AlphaFoldDB" id="R0KM72"/>
<keyword evidence="6" id="KW-0863">Zinc-finger</keyword>
<dbReference type="STRING" id="671987.R0KM72"/>
<dbReference type="GO" id="GO:0008270">
    <property type="term" value="F:zinc ion binding"/>
    <property type="evidence" value="ECO:0007669"/>
    <property type="project" value="UniProtKB-KW"/>
</dbReference>
<dbReference type="RefSeq" id="XP_008022092.1">
    <property type="nucleotide sequence ID" value="XM_008023901.1"/>
</dbReference>
<dbReference type="InterPro" id="IPR044066">
    <property type="entry name" value="TRIAD_supradom"/>
</dbReference>
<evidence type="ECO:0000313" key="12">
    <source>
        <dbReference type="Proteomes" id="UP000016935"/>
    </source>
</evidence>